<name>A0A517U2D1_9BACT</name>
<dbReference type="EMBL" id="CP036339">
    <property type="protein sequence ID" value="QDT74782.1"/>
    <property type="molecule type" value="Genomic_DNA"/>
</dbReference>
<evidence type="ECO:0000313" key="3">
    <source>
        <dbReference type="EMBL" id="QDT74782.1"/>
    </source>
</evidence>
<feature type="transmembrane region" description="Helical" evidence="2">
    <location>
        <begin position="123"/>
        <end position="140"/>
    </location>
</feature>
<dbReference type="KEGG" id="llh:I41_39840"/>
<proteinExistence type="predicted"/>
<feature type="transmembrane region" description="Helical" evidence="2">
    <location>
        <begin position="170"/>
        <end position="188"/>
    </location>
</feature>
<dbReference type="RefSeq" id="WP_145434512.1">
    <property type="nucleotide sequence ID" value="NZ_CP036339.1"/>
</dbReference>
<organism evidence="3 4">
    <name type="scientific">Lacipirellula limnantheis</name>
    <dbReference type="NCBI Taxonomy" id="2528024"/>
    <lineage>
        <taxon>Bacteria</taxon>
        <taxon>Pseudomonadati</taxon>
        <taxon>Planctomycetota</taxon>
        <taxon>Planctomycetia</taxon>
        <taxon>Pirellulales</taxon>
        <taxon>Lacipirellulaceae</taxon>
        <taxon>Lacipirellula</taxon>
    </lineage>
</organism>
<dbReference type="AlphaFoldDB" id="A0A517U2D1"/>
<dbReference type="OrthoDB" id="253227at2"/>
<dbReference type="Proteomes" id="UP000317909">
    <property type="component" value="Chromosome"/>
</dbReference>
<feature type="region of interest" description="Disordered" evidence="1">
    <location>
        <begin position="1"/>
        <end position="22"/>
    </location>
</feature>
<keyword evidence="2" id="KW-0472">Membrane</keyword>
<feature type="transmembrane region" description="Helical" evidence="2">
    <location>
        <begin position="98"/>
        <end position="116"/>
    </location>
</feature>
<keyword evidence="2" id="KW-1133">Transmembrane helix</keyword>
<evidence type="ECO:0000256" key="1">
    <source>
        <dbReference type="SAM" id="MobiDB-lite"/>
    </source>
</evidence>
<keyword evidence="2" id="KW-0812">Transmembrane</keyword>
<feature type="transmembrane region" description="Helical" evidence="2">
    <location>
        <begin position="73"/>
        <end position="92"/>
    </location>
</feature>
<sequence length="285" mass="32246">MGQENGSDSDSEENSRRGVFGEEPGASRRKIVGPAFKAVFQFAKFMITLPITLVRGRRGKMDEVTVYSAHPSFFLWLLIAVGFTASAIVARYPQEAGLLGWIYVWALLYFLVMLMYDISARKLGLWTLIFALIWLGSKYVEHMKNVAVLGSVFEYLANLKPEYDPGTGTALSWLLLLPWFGSLLHMALNGRKRFTPNEIGEFHFGEGSELTDRTGLRFRTKYRDVLETVLTFGGGDLIAVDNHQNVIKRWDNIVGLFFLWKDLDRVLHQRAAVMDLGEEKVAVEA</sequence>
<evidence type="ECO:0000313" key="4">
    <source>
        <dbReference type="Proteomes" id="UP000317909"/>
    </source>
</evidence>
<accession>A0A517U2D1</accession>
<keyword evidence="4" id="KW-1185">Reference proteome</keyword>
<feature type="transmembrane region" description="Helical" evidence="2">
    <location>
        <begin position="31"/>
        <end position="53"/>
    </location>
</feature>
<gene>
    <name evidence="3" type="ORF">I41_39840</name>
</gene>
<evidence type="ECO:0000256" key="2">
    <source>
        <dbReference type="SAM" id="Phobius"/>
    </source>
</evidence>
<reference evidence="3 4" key="1">
    <citation type="submission" date="2019-02" db="EMBL/GenBank/DDBJ databases">
        <title>Deep-cultivation of Planctomycetes and their phenomic and genomic characterization uncovers novel biology.</title>
        <authorList>
            <person name="Wiegand S."/>
            <person name="Jogler M."/>
            <person name="Boedeker C."/>
            <person name="Pinto D."/>
            <person name="Vollmers J."/>
            <person name="Rivas-Marin E."/>
            <person name="Kohn T."/>
            <person name="Peeters S.H."/>
            <person name="Heuer A."/>
            <person name="Rast P."/>
            <person name="Oberbeckmann S."/>
            <person name="Bunk B."/>
            <person name="Jeske O."/>
            <person name="Meyerdierks A."/>
            <person name="Storesund J.E."/>
            <person name="Kallscheuer N."/>
            <person name="Luecker S."/>
            <person name="Lage O.M."/>
            <person name="Pohl T."/>
            <person name="Merkel B.J."/>
            <person name="Hornburger P."/>
            <person name="Mueller R.-W."/>
            <person name="Bruemmer F."/>
            <person name="Labrenz M."/>
            <person name="Spormann A.M."/>
            <person name="Op den Camp H."/>
            <person name="Overmann J."/>
            <person name="Amann R."/>
            <person name="Jetten M.S.M."/>
            <person name="Mascher T."/>
            <person name="Medema M.H."/>
            <person name="Devos D.P."/>
            <person name="Kaster A.-K."/>
            <person name="Ovreas L."/>
            <person name="Rohde M."/>
            <person name="Galperin M.Y."/>
            <person name="Jogler C."/>
        </authorList>
    </citation>
    <scope>NUCLEOTIDE SEQUENCE [LARGE SCALE GENOMIC DNA]</scope>
    <source>
        <strain evidence="3 4">I41</strain>
    </source>
</reference>
<protein>
    <submittedName>
        <fullName evidence="3">Uncharacterized protein</fullName>
    </submittedName>
</protein>